<organism evidence="1 2">
    <name type="scientific">Linum tenue</name>
    <dbReference type="NCBI Taxonomy" id="586396"/>
    <lineage>
        <taxon>Eukaryota</taxon>
        <taxon>Viridiplantae</taxon>
        <taxon>Streptophyta</taxon>
        <taxon>Embryophyta</taxon>
        <taxon>Tracheophyta</taxon>
        <taxon>Spermatophyta</taxon>
        <taxon>Magnoliopsida</taxon>
        <taxon>eudicotyledons</taxon>
        <taxon>Gunneridae</taxon>
        <taxon>Pentapetalae</taxon>
        <taxon>rosids</taxon>
        <taxon>fabids</taxon>
        <taxon>Malpighiales</taxon>
        <taxon>Linaceae</taxon>
        <taxon>Linum</taxon>
    </lineage>
</organism>
<dbReference type="Gene3D" id="3.40.50.2020">
    <property type="match status" value="1"/>
</dbReference>
<sequence length="86" mass="9589">MASEISYRVTQLFREITSDLYSNSPTPAGPHGSRRTGAFIFLPDLVRQIKLLILVYFICVDSYGAGIESTDAPRLSLHRRSTTSLL</sequence>
<evidence type="ECO:0000313" key="1">
    <source>
        <dbReference type="EMBL" id="CAI0540552.1"/>
    </source>
</evidence>
<comment type="caution">
    <text evidence="1">The sequence shown here is derived from an EMBL/GenBank/DDBJ whole genome shotgun (WGS) entry which is preliminary data.</text>
</comment>
<dbReference type="EMBL" id="CAMGYJ010000009">
    <property type="protein sequence ID" value="CAI0540552.1"/>
    <property type="molecule type" value="Genomic_DNA"/>
</dbReference>
<evidence type="ECO:0000313" key="2">
    <source>
        <dbReference type="Proteomes" id="UP001154282"/>
    </source>
</evidence>
<dbReference type="AlphaFoldDB" id="A0AAV0Q8D3"/>
<keyword evidence="2" id="KW-1185">Reference proteome</keyword>
<gene>
    <name evidence="1" type="ORF">LITE_LOCUS41746</name>
</gene>
<protein>
    <submittedName>
        <fullName evidence="1">Uncharacterized protein</fullName>
    </submittedName>
</protein>
<name>A0AAV0Q8D3_9ROSI</name>
<reference evidence="1" key="1">
    <citation type="submission" date="2022-08" db="EMBL/GenBank/DDBJ databases">
        <authorList>
            <person name="Gutierrez-Valencia J."/>
        </authorList>
    </citation>
    <scope>NUCLEOTIDE SEQUENCE</scope>
</reference>
<proteinExistence type="predicted"/>
<accession>A0AAV0Q8D3</accession>
<dbReference type="InterPro" id="IPR029057">
    <property type="entry name" value="PRTase-like"/>
</dbReference>
<dbReference type="Proteomes" id="UP001154282">
    <property type="component" value="Unassembled WGS sequence"/>
</dbReference>